<keyword evidence="2" id="KW-1185">Reference proteome</keyword>
<reference evidence="1" key="1">
    <citation type="submission" date="2023-01" db="EMBL/GenBank/DDBJ databases">
        <title>New crAssphage isolates infecting Bacteroides cellulosilyticus.</title>
        <authorList>
            <person name="Papudeshi B."/>
            <person name="Vega A.A."/>
            <person name="Souza C."/>
            <person name="Giles S.K."/>
            <person name="Mallawaarachchi V."/>
            <person name="Roach M.J."/>
            <person name="An M."/>
            <person name="Jacobson N."/>
            <person name="McNair K."/>
            <person name="Mora M.F."/>
            <person name="Pastrana K."/>
            <person name="Leigh C."/>
            <person name="Cram C."/>
            <person name="Plewa W.S."/>
            <person name="Grigson S.R."/>
            <person name="Bouras G.S."/>
            <person name="Decewicz P."/>
            <person name="Luque A."/>
            <person name="Droit L."/>
            <person name="Handley S."/>
            <person name="Segall A.M."/>
            <person name="Dinsdale E.A."/>
            <person name="Edwards R.A."/>
        </authorList>
    </citation>
    <scope>NUCLEOTIDE SEQUENCE</scope>
    <source>
        <strain evidence="1">Bc11</strain>
    </source>
</reference>
<accession>A0AAF0D5S2</accession>
<name>A0AAF0D5S2_9CAUD</name>
<dbReference type="RefSeq" id="YP_011108624.1">
    <property type="nucleotide sequence ID" value="NC_091965.1"/>
</dbReference>
<evidence type="ECO:0000313" key="1">
    <source>
        <dbReference type="EMBL" id="WEU69862.1"/>
    </source>
</evidence>
<organism evidence="1 2">
    <name type="scientific">Caudoviricetes sp. 'Rudgehvirus jaberico'</name>
    <dbReference type="NCBI Taxonomy" id="3028515"/>
    <lineage>
        <taxon>Viruses</taxon>
        <taxon>Duplodnaviria</taxon>
        <taxon>Heunggongvirae</taxon>
        <taxon>Uroviricota</taxon>
        <taxon>Caudoviricetes</taxon>
        <taxon>Crassvirales</taxon>
        <taxon>Intestiviridae</taxon>
        <taxon>Crudevirinae</taxon>
    </lineage>
</organism>
<proteinExistence type="predicted"/>
<evidence type="ECO:0000313" key="2">
    <source>
        <dbReference type="Proteomes" id="UP001269161"/>
    </source>
</evidence>
<dbReference type="EMBL" id="OQ198719">
    <property type="protein sequence ID" value="WEU69862.1"/>
    <property type="molecule type" value="Genomic_DNA"/>
</dbReference>
<protein>
    <submittedName>
        <fullName evidence="1">Integration host factor subunit</fullName>
    </submittedName>
</protein>
<dbReference type="Proteomes" id="UP001269161">
    <property type="component" value="Segment"/>
</dbReference>
<sequence>MIPNSRDIYDYRHMYKKFLEDAEEDYNEKMDDIRRYDKLLYKIKFELESRREDIQSMFGICLYDYWQWNTDEYDESDKMFNTLIAINSSIDVVNVEAKLLFQKFSRYFRILSKLHSLKSQCRRIKARKLINKDKFRDVLSRYYKQVSIEILEGRIYKFSNAIGYLLVERLHFNEKEITNPFGTKFKWKEFKIPDWKETMKNKQKILDTGLIPFKQEDADKAAENHIKYEGIPYMVYKQMPYCSRVVLIDRRFPNSSYTRFEMAMKERQLSKEAIFAKYKPKNPHEIIHNLRDESLRTRLYLLTTHYLDYTRKYIRNELQIPITSRSYRGSLG</sequence>